<reference evidence="3" key="1">
    <citation type="submission" date="2017-01" db="EMBL/GenBank/DDBJ databases">
        <authorList>
            <person name="Varghese N."/>
            <person name="Submissions S."/>
        </authorList>
    </citation>
    <scope>NUCLEOTIDE SEQUENCE [LARGE SCALE GENOMIC DNA]</scope>
    <source>
        <strain evidence="3">DSM 18017</strain>
    </source>
</reference>
<keyword evidence="3" id="KW-1185">Reference proteome</keyword>
<dbReference type="AlphaFoldDB" id="A0A1N7PD78"/>
<evidence type="ECO:0000256" key="1">
    <source>
        <dbReference type="SAM" id="SignalP"/>
    </source>
</evidence>
<gene>
    <name evidence="2" type="ORF">SAMN05421786_10577</name>
</gene>
<name>A0A1N7PD78_9FLAO</name>
<organism evidence="2 3">
    <name type="scientific">Chryseobacterium ureilyticum</name>
    <dbReference type="NCBI Taxonomy" id="373668"/>
    <lineage>
        <taxon>Bacteria</taxon>
        <taxon>Pseudomonadati</taxon>
        <taxon>Bacteroidota</taxon>
        <taxon>Flavobacteriia</taxon>
        <taxon>Flavobacteriales</taxon>
        <taxon>Weeksellaceae</taxon>
        <taxon>Chryseobacterium group</taxon>
        <taxon>Chryseobacterium</taxon>
    </lineage>
</organism>
<protein>
    <submittedName>
        <fullName evidence="2">Uncharacterized protein</fullName>
    </submittedName>
</protein>
<feature type="chain" id="PRO_5012320314" evidence="1">
    <location>
        <begin position="19"/>
        <end position="174"/>
    </location>
</feature>
<dbReference type="STRING" id="373668.SAMN05421786_10577"/>
<proteinExistence type="predicted"/>
<sequence>MKKLFLSLLVASSFSMYAQKTINMFNYTSYIVTNSFGGGDRGNYSCLPLIESKNTLPPGETAIYTGYYNSHIPPATNLSNPPIDSWMVKLGAGNAVPQPSTSPMLIPLGSSTDWVLNKFGITDPNSGTFYGGDTVGGGCYNNPIIDQVNSSPSSPVTYQAVWFAAGGQTYFVIQ</sequence>
<dbReference type="OrthoDB" id="1251584at2"/>
<feature type="signal peptide" evidence="1">
    <location>
        <begin position="1"/>
        <end position="18"/>
    </location>
</feature>
<dbReference type="EMBL" id="FTOL01000005">
    <property type="protein sequence ID" value="SIT08605.1"/>
    <property type="molecule type" value="Genomic_DNA"/>
</dbReference>
<keyword evidence="1" id="KW-0732">Signal</keyword>
<evidence type="ECO:0000313" key="3">
    <source>
        <dbReference type="Proteomes" id="UP000186744"/>
    </source>
</evidence>
<dbReference type="RefSeq" id="WP_139329292.1">
    <property type="nucleotide sequence ID" value="NZ_FTOL01000005.1"/>
</dbReference>
<evidence type="ECO:0000313" key="2">
    <source>
        <dbReference type="EMBL" id="SIT08605.1"/>
    </source>
</evidence>
<accession>A0A1N7PD78</accession>
<dbReference type="Proteomes" id="UP000186744">
    <property type="component" value="Unassembled WGS sequence"/>
</dbReference>